<dbReference type="InterPro" id="IPR003593">
    <property type="entry name" value="AAA+_ATPase"/>
</dbReference>
<dbReference type="Proteomes" id="UP000003786">
    <property type="component" value="Chromosome 4"/>
</dbReference>
<dbReference type="KEGG" id="tot:TOT_040000570"/>
<dbReference type="InterPro" id="IPR003959">
    <property type="entry name" value="ATPase_AAA_core"/>
</dbReference>
<dbReference type="EMBL" id="AP011949">
    <property type="protein sequence ID" value="BAM42200.1"/>
    <property type="molecule type" value="Genomic_DNA"/>
</dbReference>
<dbReference type="InterPro" id="IPR027417">
    <property type="entry name" value="P-loop_NTPase"/>
</dbReference>
<dbReference type="Pfam" id="PF00004">
    <property type="entry name" value="AAA"/>
    <property type="match status" value="1"/>
</dbReference>
<keyword evidence="4" id="KW-1185">Reference proteome</keyword>
<dbReference type="GO" id="GO:0005524">
    <property type="term" value="F:ATP binding"/>
    <property type="evidence" value="ECO:0007669"/>
    <property type="project" value="InterPro"/>
</dbReference>
<sequence length="973" mass="108698">MGSLIELEIPTGYTAAYLCNRLKKAGLPTTLVNLKSFRVVNNSSTSLPNHNLFRRSSGMFKHLKSIKESESSLLILDRFDLWASSKSDNQEPESKRFRRVETEGSLYLKSVKLAEGVEEKVNKCRVNWTYKFLYWIRNSVIYLLEEEFKHKLTCVCVYADAFNSRVFYDDIVDRKYSLEDFGKTNIVKNLDLGESIQRGFEVLKLKELSKALDFYTSAGDSDHLGDSVYDNLSRNARILNLEVPFEVDCENIDLTSITLIVGPESSGKSTLLKSISKYWHNQRESKGGSESGEVESGKKVGPFYVFNLEYYELSSQYVGCAESYVKNIFTKAKYNKPSLVVLDGIELLFERVAIEEERAVPVTVSNTLLNQLHNLEGVKFITSTTGNFDISRLSSAFLSMTIKPELKPKMQVIKPIGAILIHSAYINSEGAGYHRCRNIINNYGNYVNGNYVNGNYGNHGKYCNDQSYGNYGSFKRFAVRSSFGYNTGVIESDLPSIVAAKFEPPLPSREDKLKHLLSSQLKQQCAESLGLGGSGPNGTGAAASSDLEYVDEFNRQLQLKKGMVPDIGNDVYDASDYRGRSYAEIERFKDMELRKIRSHEMRNGRIFKSKNLKFEEKYRLESEDGSRGAYNREYWTSQGHDARAANKGDHRKRNKRAHEPIEVRLSLRIHEADLLNKCKFFKKKALKGYPLNFMIRVDGNPDEFMLAAEGILNKARMFLSDACMASGNLSKSNTTISLYFRPLNRPEEEDLSEHPSATAKHKNSSYLSHLHTQELPESYNMGGYSHQSAATPNMSYYNKEPGAIPNMSYYNNEPGAIPNMSYYNKEPATTPIMNNITVVPTTMDKRALDVASIFGNNVEAAEAGAGRHMDGPLATVDTGRSAEALGNTRQVAQEKTSRFMTLNKKKESSASSVPAAPTKLSSHGASETTASTSAIPSGPSGTDANTQAPSNATISNTPTSSKWKVLNKRGNLK</sequence>
<organism evidence="3 4">
    <name type="scientific">Theileria orientalis strain Shintoku</name>
    <dbReference type="NCBI Taxonomy" id="869250"/>
    <lineage>
        <taxon>Eukaryota</taxon>
        <taxon>Sar</taxon>
        <taxon>Alveolata</taxon>
        <taxon>Apicomplexa</taxon>
        <taxon>Aconoidasida</taxon>
        <taxon>Piroplasmida</taxon>
        <taxon>Theileriidae</taxon>
        <taxon>Theileria</taxon>
    </lineage>
</organism>
<reference evidence="3 4" key="1">
    <citation type="journal article" date="2012" name="MBio">
        <title>Comparative genome analysis of three eukaryotic parasites with differing abilities to transform leukocytes reveals key mediators of Theileria-induced leukocyte transformation.</title>
        <authorList>
            <person name="Hayashida K."/>
            <person name="Hara Y."/>
            <person name="Abe T."/>
            <person name="Yamasaki C."/>
            <person name="Toyoda A."/>
            <person name="Kosuge T."/>
            <person name="Suzuki Y."/>
            <person name="Sato Y."/>
            <person name="Kawashima S."/>
            <person name="Katayama T."/>
            <person name="Wakaguri H."/>
            <person name="Inoue N."/>
            <person name="Homma K."/>
            <person name="Tada-Umezaki M."/>
            <person name="Yagi Y."/>
            <person name="Fujii Y."/>
            <person name="Habara T."/>
            <person name="Kanehisa M."/>
            <person name="Watanabe H."/>
            <person name="Ito K."/>
            <person name="Gojobori T."/>
            <person name="Sugawara H."/>
            <person name="Imanishi T."/>
            <person name="Weir W."/>
            <person name="Gardner M."/>
            <person name="Pain A."/>
            <person name="Shiels B."/>
            <person name="Hattori M."/>
            <person name="Nene V."/>
            <person name="Sugimoto C."/>
        </authorList>
    </citation>
    <scope>NUCLEOTIDE SEQUENCE [LARGE SCALE GENOMIC DNA]</scope>
    <source>
        <strain evidence="3 4">Shintoku</strain>
    </source>
</reference>
<name>J4DAV2_THEOR</name>
<dbReference type="SUPFAM" id="SSF52540">
    <property type="entry name" value="P-loop containing nucleoside triphosphate hydrolases"/>
    <property type="match status" value="1"/>
</dbReference>
<dbReference type="SMART" id="SM00382">
    <property type="entry name" value="AAA"/>
    <property type="match status" value="1"/>
</dbReference>
<dbReference type="Gene3D" id="3.40.50.300">
    <property type="entry name" value="P-loop containing nucleotide triphosphate hydrolases"/>
    <property type="match status" value="1"/>
</dbReference>
<dbReference type="eggNOG" id="ENOG502QX48">
    <property type="taxonomic scope" value="Eukaryota"/>
</dbReference>
<gene>
    <name evidence="3" type="ORF">TOT_040000570</name>
</gene>
<dbReference type="GO" id="GO:0016887">
    <property type="term" value="F:ATP hydrolysis activity"/>
    <property type="evidence" value="ECO:0007669"/>
    <property type="project" value="InterPro"/>
</dbReference>
<feature type="domain" description="AAA+ ATPase" evidence="2">
    <location>
        <begin position="254"/>
        <end position="417"/>
    </location>
</feature>
<dbReference type="OrthoDB" id="361067at2759"/>
<dbReference type="GeneID" id="20716625"/>
<dbReference type="AlphaFoldDB" id="J4DAV2"/>
<accession>J4DAV2</accession>
<evidence type="ECO:0000313" key="4">
    <source>
        <dbReference type="Proteomes" id="UP000003786"/>
    </source>
</evidence>
<dbReference type="VEuPathDB" id="PiroplasmaDB:TOT_040000570"/>
<protein>
    <recommendedName>
        <fullName evidence="2">AAA+ ATPase domain-containing protein</fullName>
    </recommendedName>
</protein>
<feature type="compositionally biased region" description="Polar residues" evidence="1">
    <location>
        <begin position="919"/>
        <end position="962"/>
    </location>
</feature>
<dbReference type="RefSeq" id="XP_009692501.1">
    <property type="nucleotide sequence ID" value="XM_009694206.1"/>
</dbReference>
<evidence type="ECO:0000256" key="1">
    <source>
        <dbReference type="SAM" id="MobiDB-lite"/>
    </source>
</evidence>
<proteinExistence type="predicted"/>
<feature type="region of interest" description="Disordered" evidence="1">
    <location>
        <begin position="887"/>
        <end position="973"/>
    </location>
</feature>
<dbReference type="STRING" id="869250.J4DAV2"/>
<feature type="compositionally biased region" description="Polar residues" evidence="1">
    <location>
        <begin position="887"/>
        <end position="900"/>
    </location>
</feature>
<evidence type="ECO:0000259" key="2">
    <source>
        <dbReference type="SMART" id="SM00382"/>
    </source>
</evidence>
<evidence type="ECO:0000313" key="3">
    <source>
        <dbReference type="EMBL" id="BAM42200.1"/>
    </source>
</evidence>